<dbReference type="PRINTS" id="PR00081">
    <property type="entry name" value="GDHRDH"/>
</dbReference>
<evidence type="ECO:0000313" key="3">
    <source>
        <dbReference type="EMBL" id="KAF2664138.1"/>
    </source>
</evidence>
<evidence type="ECO:0000256" key="2">
    <source>
        <dbReference type="ARBA" id="ARBA00023002"/>
    </source>
</evidence>
<sequence length="312" mass="34137">MTDTTFEPVRSIPDLTGRVYFVTGGTTGLGAGFISFIAAQNPAKIFFSGRNKARAEKLISDVKVISPSTKVVFIECDLSNLSTVQQAAKHFLSKSDRLDVLMCNAGVMVLDPALSVDGYEIQFATNHLGHALLIKLLLPAMLKTASQSPDSDVRIINLSSTAYTATPGSGIEFDTLKTTQASLGPFYVPSKFMRYGQSKLANLLYPIELARRHPSITSVAVHPGFIRTELHSHENFMDRCLVSMVSGGNWTPVQKGPYTQTWAATTVKTNLENGAYYEPIGVKVEPTTALAKDKTLAKKLYDWTEQELAAYF</sequence>
<name>A0A6A6TZ50_9PEZI</name>
<proteinExistence type="inferred from homology"/>
<organism evidence="3 4">
    <name type="scientific">Microthyrium microscopicum</name>
    <dbReference type="NCBI Taxonomy" id="703497"/>
    <lineage>
        <taxon>Eukaryota</taxon>
        <taxon>Fungi</taxon>
        <taxon>Dikarya</taxon>
        <taxon>Ascomycota</taxon>
        <taxon>Pezizomycotina</taxon>
        <taxon>Dothideomycetes</taxon>
        <taxon>Dothideomycetes incertae sedis</taxon>
        <taxon>Microthyriales</taxon>
        <taxon>Microthyriaceae</taxon>
        <taxon>Microthyrium</taxon>
    </lineage>
</organism>
<dbReference type="PANTHER" id="PTHR24320">
    <property type="entry name" value="RETINOL DEHYDROGENASE"/>
    <property type="match status" value="1"/>
</dbReference>
<dbReference type="PANTHER" id="PTHR24320:SF154">
    <property type="entry name" value="OXIDOREDUCTASE, SHORT-CHAIN DEHYDROGENASE_REDUCTASE FAMILY (AFU_ORTHOLOGUE AFUA_2G04560)"/>
    <property type="match status" value="1"/>
</dbReference>
<gene>
    <name evidence="3" type="ORF">BT63DRAFT_407023</name>
</gene>
<dbReference type="GO" id="GO:0016491">
    <property type="term" value="F:oxidoreductase activity"/>
    <property type="evidence" value="ECO:0007669"/>
    <property type="project" value="UniProtKB-KW"/>
</dbReference>
<dbReference type="OrthoDB" id="191139at2759"/>
<dbReference type="InterPro" id="IPR036291">
    <property type="entry name" value="NAD(P)-bd_dom_sf"/>
</dbReference>
<evidence type="ECO:0000313" key="4">
    <source>
        <dbReference type="Proteomes" id="UP000799302"/>
    </source>
</evidence>
<dbReference type="InterPro" id="IPR002347">
    <property type="entry name" value="SDR_fam"/>
</dbReference>
<protein>
    <submittedName>
        <fullName evidence="3">Retinol dehydrogenase 14</fullName>
    </submittedName>
</protein>
<keyword evidence="2" id="KW-0560">Oxidoreductase</keyword>
<keyword evidence="4" id="KW-1185">Reference proteome</keyword>
<dbReference type="Gene3D" id="3.40.50.720">
    <property type="entry name" value="NAD(P)-binding Rossmann-like Domain"/>
    <property type="match status" value="1"/>
</dbReference>
<reference evidence="3" key="1">
    <citation type="journal article" date="2020" name="Stud. Mycol.">
        <title>101 Dothideomycetes genomes: a test case for predicting lifestyles and emergence of pathogens.</title>
        <authorList>
            <person name="Haridas S."/>
            <person name="Albert R."/>
            <person name="Binder M."/>
            <person name="Bloem J."/>
            <person name="Labutti K."/>
            <person name="Salamov A."/>
            <person name="Andreopoulos B."/>
            <person name="Baker S."/>
            <person name="Barry K."/>
            <person name="Bills G."/>
            <person name="Bluhm B."/>
            <person name="Cannon C."/>
            <person name="Castanera R."/>
            <person name="Culley D."/>
            <person name="Daum C."/>
            <person name="Ezra D."/>
            <person name="Gonzalez J."/>
            <person name="Henrissat B."/>
            <person name="Kuo A."/>
            <person name="Liang C."/>
            <person name="Lipzen A."/>
            <person name="Lutzoni F."/>
            <person name="Magnuson J."/>
            <person name="Mondo S."/>
            <person name="Nolan M."/>
            <person name="Ohm R."/>
            <person name="Pangilinan J."/>
            <person name="Park H.-J."/>
            <person name="Ramirez L."/>
            <person name="Alfaro M."/>
            <person name="Sun H."/>
            <person name="Tritt A."/>
            <person name="Yoshinaga Y."/>
            <person name="Zwiers L.-H."/>
            <person name="Turgeon B."/>
            <person name="Goodwin S."/>
            <person name="Spatafora J."/>
            <person name="Crous P."/>
            <person name="Grigoriev I."/>
        </authorList>
    </citation>
    <scope>NUCLEOTIDE SEQUENCE</scope>
    <source>
        <strain evidence="3">CBS 115976</strain>
    </source>
</reference>
<dbReference type="SUPFAM" id="SSF51735">
    <property type="entry name" value="NAD(P)-binding Rossmann-fold domains"/>
    <property type="match status" value="1"/>
</dbReference>
<dbReference type="AlphaFoldDB" id="A0A6A6TZ50"/>
<comment type="similarity">
    <text evidence="1">Belongs to the short-chain dehydrogenases/reductases (SDR) family.</text>
</comment>
<dbReference type="EMBL" id="MU004243">
    <property type="protein sequence ID" value="KAF2664138.1"/>
    <property type="molecule type" value="Genomic_DNA"/>
</dbReference>
<accession>A0A6A6TZ50</accession>
<dbReference type="Pfam" id="PF00106">
    <property type="entry name" value="adh_short"/>
    <property type="match status" value="1"/>
</dbReference>
<evidence type="ECO:0000256" key="1">
    <source>
        <dbReference type="ARBA" id="ARBA00006484"/>
    </source>
</evidence>
<dbReference type="Proteomes" id="UP000799302">
    <property type="component" value="Unassembled WGS sequence"/>
</dbReference>